<accession>A0ABW0GLE0</accession>
<dbReference type="CDD" id="cd08501">
    <property type="entry name" value="PBP2_Lpqw"/>
    <property type="match status" value="1"/>
</dbReference>
<keyword evidence="2" id="KW-0732">Signal</keyword>
<dbReference type="PANTHER" id="PTHR30290">
    <property type="entry name" value="PERIPLASMIC BINDING COMPONENT OF ABC TRANSPORTER"/>
    <property type="match status" value="1"/>
</dbReference>
<protein>
    <submittedName>
        <fullName evidence="4">ABC transporter family substrate-binding protein</fullName>
    </submittedName>
</protein>
<feature type="chain" id="PRO_5045653299" evidence="2">
    <location>
        <begin position="26"/>
        <end position="587"/>
    </location>
</feature>
<dbReference type="Proteomes" id="UP001596122">
    <property type="component" value="Unassembled WGS sequence"/>
</dbReference>
<dbReference type="InterPro" id="IPR030678">
    <property type="entry name" value="Peptide/Ni-bd"/>
</dbReference>
<dbReference type="Gene3D" id="3.10.105.10">
    <property type="entry name" value="Dipeptide-binding Protein, Domain 3"/>
    <property type="match status" value="1"/>
</dbReference>
<dbReference type="RefSeq" id="WP_340267789.1">
    <property type="nucleotide sequence ID" value="NZ_JBBEOG010000002.1"/>
</dbReference>
<evidence type="ECO:0000256" key="2">
    <source>
        <dbReference type="SAM" id="SignalP"/>
    </source>
</evidence>
<evidence type="ECO:0000256" key="1">
    <source>
        <dbReference type="SAM" id="MobiDB-lite"/>
    </source>
</evidence>
<feature type="domain" description="Solute-binding protein family 5" evidence="3">
    <location>
        <begin position="115"/>
        <end position="485"/>
    </location>
</feature>
<dbReference type="EMBL" id="JBHSLD010000007">
    <property type="protein sequence ID" value="MFC5380698.1"/>
    <property type="molecule type" value="Genomic_DNA"/>
</dbReference>
<dbReference type="InterPro" id="IPR039424">
    <property type="entry name" value="SBP_5"/>
</dbReference>
<name>A0ABW0GLE0_9MICO</name>
<organism evidence="4 5">
    <name type="scientific">Aquipuribacter nitratireducens</name>
    <dbReference type="NCBI Taxonomy" id="650104"/>
    <lineage>
        <taxon>Bacteria</taxon>
        <taxon>Bacillati</taxon>
        <taxon>Actinomycetota</taxon>
        <taxon>Actinomycetes</taxon>
        <taxon>Micrococcales</taxon>
        <taxon>Intrasporangiaceae</taxon>
        <taxon>Aquipuribacter</taxon>
    </lineage>
</organism>
<evidence type="ECO:0000313" key="5">
    <source>
        <dbReference type="Proteomes" id="UP001596122"/>
    </source>
</evidence>
<dbReference type="PIRSF" id="PIRSF002741">
    <property type="entry name" value="MppA"/>
    <property type="match status" value="1"/>
</dbReference>
<dbReference type="Gene3D" id="3.90.76.10">
    <property type="entry name" value="Dipeptide-binding Protein, Domain 1"/>
    <property type="match status" value="1"/>
</dbReference>
<evidence type="ECO:0000313" key="4">
    <source>
        <dbReference type="EMBL" id="MFC5380698.1"/>
    </source>
</evidence>
<dbReference type="Pfam" id="PF00496">
    <property type="entry name" value="SBP_bac_5"/>
    <property type="match status" value="1"/>
</dbReference>
<proteinExistence type="predicted"/>
<dbReference type="PANTHER" id="PTHR30290:SF65">
    <property type="entry name" value="MONOACYL PHOSPHATIDYLINOSITOL TETRAMANNOSIDE-BINDING PROTEIN LPQW-RELATED"/>
    <property type="match status" value="1"/>
</dbReference>
<keyword evidence="5" id="KW-1185">Reference proteome</keyword>
<dbReference type="InterPro" id="IPR000914">
    <property type="entry name" value="SBP_5_dom"/>
</dbReference>
<dbReference type="Gene3D" id="3.40.190.10">
    <property type="entry name" value="Periplasmic binding protein-like II"/>
    <property type="match status" value="1"/>
</dbReference>
<gene>
    <name evidence="4" type="ORF">ACFPJ6_07845</name>
</gene>
<sequence>MISTRKSAKYVALLAGSALVLSACATSGESDDEATVGGGAAETEPGDDASAPAAGGEGTFTWAYEQEIFSYNSDTADTNASANAVALNPVLRGFWYFGPDGSVVPDEEYGSFEVTSEDPLTIEYTFAEEAVWSDGEPIDCDDAVLYWAAQNGGFPEFSAAGNTGYEDHARPDCADGDKTFTVTYETPYADYAATYGAIKPAHILEQESGVEDIIAAVDAGDAAALTPAAEFWNTGWNFAPGEWNSDIALSSGPYLVDSWDAGQSITYTANPEWWGTPPASDTIVTRFIGQDAQAQALQNGEIQAMAPQPSPDLLAQLEAIGDAVEVEGQDQYTYEHWDFNFQGEFADPILREAFALCLPRQTMIDNLIAPLNPEAEVLNARFVFPFENGYQEVVDAAYADQSEQDIEAAAALLEENGLTGTTLRLGHNANPRRQQEAALIVDACGPSGAGFDVQDIGNENFFEADGELATGAFDVAQFAWAGSPLKSGSVSTFECVPEGEPKGNNNGYYCNEEVDALLEQLTQEPDPDAQLELVTQIETILWEDLATIPGFTFPGLLATASGVEGVVYNPTQADLTWNAWEWRNTAQ</sequence>
<dbReference type="PROSITE" id="PS51257">
    <property type="entry name" value="PROKAR_LIPOPROTEIN"/>
    <property type="match status" value="1"/>
</dbReference>
<dbReference type="SUPFAM" id="SSF53850">
    <property type="entry name" value="Periplasmic binding protein-like II"/>
    <property type="match status" value="1"/>
</dbReference>
<feature type="signal peptide" evidence="2">
    <location>
        <begin position="1"/>
        <end position="25"/>
    </location>
</feature>
<evidence type="ECO:0000259" key="3">
    <source>
        <dbReference type="Pfam" id="PF00496"/>
    </source>
</evidence>
<reference evidence="5" key="1">
    <citation type="journal article" date="2019" name="Int. J. Syst. Evol. Microbiol.">
        <title>The Global Catalogue of Microorganisms (GCM) 10K type strain sequencing project: providing services to taxonomists for standard genome sequencing and annotation.</title>
        <authorList>
            <consortium name="The Broad Institute Genomics Platform"/>
            <consortium name="The Broad Institute Genome Sequencing Center for Infectious Disease"/>
            <person name="Wu L."/>
            <person name="Ma J."/>
        </authorList>
    </citation>
    <scope>NUCLEOTIDE SEQUENCE [LARGE SCALE GENOMIC DNA]</scope>
    <source>
        <strain evidence="5">CCUG 43114</strain>
    </source>
</reference>
<comment type="caution">
    <text evidence="4">The sequence shown here is derived from an EMBL/GenBank/DDBJ whole genome shotgun (WGS) entry which is preliminary data.</text>
</comment>
<feature type="region of interest" description="Disordered" evidence="1">
    <location>
        <begin position="29"/>
        <end position="56"/>
    </location>
</feature>